<evidence type="ECO:0000313" key="2">
    <source>
        <dbReference type="EMBL" id="GAA4631435.1"/>
    </source>
</evidence>
<reference evidence="3" key="1">
    <citation type="journal article" date="2019" name="Int. J. Syst. Evol. Microbiol.">
        <title>The Global Catalogue of Microorganisms (GCM) 10K type strain sequencing project: providing services to taxonomists for standard genome sequencing and annotation.</title>
        <authorList>
            <consortium name="The Broad Institute Genomics Platform"/>
            <consortium name="The Broad Institute Genome Sequencing Center for Infectious Disease"/>
            <person name="Wu L."/>
            <person name="Ma J."/>
        </authorList>
    </citation>
    <scope>NUCLEOTIDE SEQUENCE [LARGE SCALE GENOMIC DNA]</scope>
    <source>
        <strain evidence="3">JCM 17939</strain>
    </source>
</reference>
<sequence length="62" mass="6666">MPTAAIVFTINGTPIRGTPYGPAAGAGGTSRLPDCGLRTEHFDDSGTRRRRRTSRPRPGNDR</sequence>
<feature type="region of interest" description="Disordered" evidence="1">
    <location>
        <begin position="12"/>
        <end position="62"/>
    </location>
</feature>
<comment type="caution">
    <text evidence="2">The sequence shown here is derived from an EMBL/GenBank/DDBJ whole genome shotgun (WGS) entry which is preliminary data.</text>
</comment>
<organism evidence="2 3">
    <name type="scientific">Actinoallomurus vinaceus</name>
    <dbReference type="NCBI Taxonomy" id="1080074"/>
    <lineage>
        <taxon>Bacteria</taxon>
        <taxon>Bacillati</taxon>
        <taxon>Actinomycetota</taxon>
        <taxon>Actinomycetes</taxon>
        <taxon>Streptosporangiales</taxon>
        <taxon>Thermomonosporaceae</taxon>
        <taxon>Actinoallomurus</taxon>
    </lineage>
</organism>
<dbReference type="RefSeq" id="WP_345434533.1">
    <property type="nucleotide sequence ID" value="NZ_BAABHK010000009.1"/>
</dbReference>
<evidence type="ECO:0000313" key="3">
    <source>
        <dbReference type="Proteomes" id="UP001501442"/>
    </source>
</evidence>
<accession>A0ABP8UJJ9</accession>
<feature type="compositionally biased region" description="Basic and acidic residues" evidence="1">
    <location>
        <begin position="37"/>
        <end position="47"/>
    </location>
</feature>
<dbReference type="EMBL" id="BAABHK010000009">
    <property type="protein sequence ID" value="GAA4631435.1"/>
    <property type="molecule type" value="Genomic_DNA"/>
</dbReference>
<protein>
    <submittedName>
        <fullName evidence="2">Uncharacterized protein</fullName>
    </submittedName>
</protein>
<name>A0ABP8UJJ9_9ACTN</name>
<gene>
    <name evidence="2" type="ORF">GCM10023196_060860</name>
</gene>
<dbReference type="Proteomes" id="UP001501442">
    <property type="component" value="Unassembled WGS sequence"/>
</dbReference>
<evidence type="ECO:0000256" key="1">
    <source>
        <dbReference type="SAM" id="MobiDB-lite"/>
    </source>
</evidence>
<keyword evidence="3" id="KW-1185">Reference proteome</keyword>
<proteinExistence type="predicted"/>